<name>A0AAV9W926_9PEZI</name>
<dbReference type="AlphaFoldDB" id="A0AAV9W926"/>
<dbReference type="EMBL" id="JAVHJL010000004">
    <property type="protein sequence ID" value="KAK6504682.1"/>
    <property type="molecule type" value="Genomic_DNA"/>
</dbReference>
<feature type="transmembrane region" description="Helical" evidence="1">
    <location>
        <begin position="135"/>
        <end position="155"/>
    </location>
</feature>
<keyword evidence="1" id="KW-1133">Transmembrane helix</keyword>
<comment type="caution">
    <text evidence="2">The sequence shown here is derived from an EMBL/GenBank/DDBJ whole genome shotgun (WGS) entry which is preliminary data.</text>
</comment>
<protein>
    <submittedName>
        <fullName evidence="2">Uncharacterized protein</fullName>
    </submittedName>
</protein>
<gene>
    <name evidence="2" type="ORF">TWF481_006621</name>
</gene>
<dbReference type="Proteomes" id="UP001370758">
    <property type="component" value="Unassembled WGS sequence"/>
</dbReference>
<keyword evidence="3" id="KW-1185">Reference proteome</keyword>
<proteinExistence type="predicted"/>
<keyword evidence="1" id="KW-0812">Transmembrane</keyword>
<evidence type="ECO:0000313" key="3">
    <source>
        <dbReference type="Proteomes" id="UP001370758"/>
    </source>
</evidence>
<organism evidence="2 3">
    <name type="scientific">Arthrobotrys musiformis</name>
    <dbReference type="NCBI Taxonomy" id="47236"/>
    <lineage>
        <taxon>Eukaryota</taxon>
        <taxon>Fungi</taxon>
        <taxon>Dikarya</taxon>
        <taxon>Ascomycota</taxon>
        <taxon>Pezizomycotina</taxon>
        <taxon>Orbiliomycetes</taxon>
        <taxon>Orbiliales</taxon>
        <taxon>Orbiliaceae</taxon>
        <taxon>Arthrobotrys</taxon>
    </lineage>
</organism>
<feature type="transmembrane region" description="Helical" evidence="1">
    <location>
        <begin position="110"/>
        <end position="129"/>
    </location>
</feature>
<evidence type="ECO:0000256" key="1">
    <source>
        <dbReference type="SAM" id="Phobius"/>
    </source>
</evidence>
<evidence type="ECO:0000313" key="2">
    <source>
        <dbReference type="EMBL" id="KAK6504682.1"/>
    </source>
</evidence>
<accession>A0AAV9W926</accession>
<feature type="transmembrane region" description="Helical" evidence="1">
    <location>
        <begin position="79"/>
        <end position="98"/>
    </location>
</feature>
<keyword evidence="1" id="KW-0472">Membrane</keyword>
<sequence length="186" mass="20653">MEAAEGIWGLDDVFPSPQNINTGKRLARPRYVVKSTSRSRGICRRPNPFATHPPTCKARFIVRTCGNWRFDGRPPHDPTQTNILIAIAIITVIIIGLLKTKRTRNTTVLILFRIFAIGYLAGLLALMIFGAPPLFYAICYGGGIYALLVAAKLTAKKVFETVARDDGAPVWLRLIANDLGYVKWIL</sequence>
<reference evidence="2 3" key="1">
    <citation type="submission" date="2023-08" db="EMBL/GenBank/DDBJ databases">
        <authorList>
            <person name="Palmer J.M."/>
        </authorList>
    </citation>
    <scope>NUCLEOTIDE SEQUENCE [LARGE SCALE GENOMIC DNA]</scope>
    <source>
        <strain evidence="2 3">TWF481</strain>
    </source>
</reference>